<organism evidence="1 2">
    <name type="scientific">Forsythia ovata</name>
    <dbReference type="NCBI Taxonomy" id="205694"/>
    <lineage>
        <taxon>Eukaryota</taxon>
        <taxon>Viridiplantae</taxon>
        <taxon>Streptophyta</taxon>
        <taxon>Embryophyta</taxon>
        <taxon>Tracheophyta</taxon>
        <taxon>Spermatophyta</taxon>
        <taxon>Magnoliopsida</taxon>
        <taxon>eudicotyledons</taxon>
        <taxon>Gunneridae</taxon>
        <taxon>Pentapetalae</taxon>
        <taxon>asterids</taxon>
        <taxon>lamiids</taxon>
        <taxon>Lamiales</taxon>
        <taxon>Oleaceae</taxon>
        <taxon>Forsythieae</taxon>
        <taxon>Forsythia</taxon>
    </lineage>
</organism>
<dbReference type="Proteomes" id="UP001604277">
    <property type="component" value="Unassembled WGS sequence"/>
</dbReference>
<sequence length="125" mass="14175">MKTHGIEPTNHRQIIELNQPTTAKSATMKSLAKEEQTAFYETPHLRSSNRTGKESETLPWLQKSSFRLRGGDGNNLEEVIYTQRLEKMIVDEPTARQVFTTAFRLVETLATLAVEKEKTVPSSQV</sequence>
<protein>
    <submittedName>
        <fullName evidence="1">Uncharacterized protein</fullName>
    </submittedName>
</protein>
<keyword evidence="2" id="KW-1185">Reference proteome</keyword>
<proteinExistence type="predicted"/>
<accession>A0ABD1RN60</accession>
<dbReference type="EMBL" id="JBFOLJ010000012">
    <property type="protein sequence ID" value="KAL2489840.1"/>
    <property type="molecule type" value="Genomic_DNA"/>
</dbReference>
<gene>
    <name evidence="1" type="ORF">Fot_43132</name>
</gene>
<reference evidence="2" key="1">
    <citation type="submission" date="2024-07" db="EMBL/GenBank/DDBJ databases">
        <title>Two chromosome-level genome assemblies of Korean endemic species Abeliophyllum distichum and Forsythia ovata (Oleaceae).</title>
        <authorList>
            <person name="Jang H."/>
        </authorList>
    </citation>
    <scope>NUCLEOTIDE SEQUENCE [LARGE SCALE GENOMIC DNA]</scope>
</reference>
<evidence type="ECO:0000313" key="1">
    <source>
        <dbReference type="EMBL" id="KAL2489840.1"/>
    </source>
</evidence>
<evidence type="ECO:0000313" key="2">
    <source>
        <dbReference type="Proteomes" id="UP001604277"/>
    </source>
</evidence>
<comment type="caution">
    <text evidence="1">The sequence shown here is derived from an EMBL/GenBank/DDBJ whole genome shotgun (WGS) entry which is preliminary data.</text>
</comment>
<name>A0ABD1RN60_9LAMI</name>
<dbReference type="AlphaFoldDB" id="A0ABD1RN60"/>